<dbReference type="CDD" id="cd07253">
    <property type="entry name" value="GLOD5"/>
    <property type="match status" value="1"/>
</dbReference>
<dbReference type="InterPro" id="IPR004360">
    <property type="entry name" value="Glyas_Fos-R_dOase_dom"/>
</dbReference>
<dbReference type="InterPro" id="IPR037523">
    <property type="entry name" value="VOC_core"/>
</dbReference>
<evidence type="ECO:0000313" key="3">
    <source>
        <dbReference type="Proteomes" id="UP000727907"/>
    </source>
</evidence>
<dbReference type="Proteomes" id="UP000727907">
    <property type="component" value="Unassembled WGS sequence"/>
</dbReference>
<protein>
    <submittedName>
        <fullName evidence="2">VOC family protein</fullName>
    </submittedName>
</protein>
<dbReference type="RefSeq" id="WP_216964720.1">
    <property type="nucleotide sequence ID" value="NZ_JAHOPB010000002.1"/>
</dbReference>
<dbReference type="Pfam" id="PF00903">
    <property type="entry name" value="Glyoxalase"/>
    <property type="match status" value="1"/>
</dbReference>
<organism evidence="2 3">
    <name type="scientific">Reyranella humidisoli</name>
    <dbReference type="NCBI Taxonomy" id="2849149"/>
    <lineage>
        <taxon>Bacteria</taxon>
        <taxon>Pseudomonadati</taxon>
        <taxon>Pseudomonadota</taxon>
        <taxon>Alphaproteobacteria</taxon>
        <taxon>Hyphomicrobiales</taxon>
        <taxon>Reyranellaceae</taxon>
        <taxon>Reyranella</taxon>
    </lineage>
</organism>
<evidence type="ECO:0000259" key="1">
    <source>
        <dbReference type="PROSITE" id="PS51819"/>
    </source>
</evidence>
<accession>A0ABS6IP89</accession>
<sequence length="134" mass="14721">MTVVVEALDHLVMNVRDVEVAAAWYERVLGMKRKITEPAPGRHVTSMHFGRQKINLRPETATQKQWFTGKTVAPGSDDLCFLTSTGPQAVADHFRACGVEIELGPTEKSGAMGTIVSVYCRDPDGNLIEVSSYK</sequence>
<reference evidence="2 3" key="1">
    <citation type="submission" date="2021-06" db="EMBL/GenBank/DDBJ databases">
        <authorList>
            <person name="Lee D.H."/>
        </authorList>
    </citation>
    <scope>NUCLEOTIDE SEQUENCE [LARGE SCALE GENOMIC DNA]</scope>
    <source>
        <strain evidence="2 3">MMS21-HV4-11</strain>
    </source>
</reference>
<dbReference type="EMBL" id="JAHOPB010000002">
    <property type="protein sequence ID" value="MBU8876156.1"/>
    <property type="molecule type" value="Genomic_DNA"/>
</dbReference>
<evidence type="ECO:0000313" key="2">
    <source>
        <dbReference type="EMBL" id="MBU8876156.1"/>
    </source>
</evidence>
<gene>
    <name evidence="2" type="ORF">KQ910_20455</name>
</gene>
<dbReference type="PANTHER" id="PTHR21366:SF31">
    <property type="entry name" value="METALLOTHIOL TRANSFERASE FOSB"/>
    <property type="match status" value="1"/>
</dbReference>
<dbReference type="InterPro" id="IPR050383">
    <property type="entry name" value="GlyoxalaseI/FosfomycinResist"/>
</dbReference>
<proteinExistence type="predicted"/>
<dbReference type="PANTHER" id="PTHR21366">
    <property type="entry name" value="GLYOXALASE FAMILY PROTEIN"/>
    <property type="match status" value="1"/>
</dbReference>
<dbReference type="PROSITE" id="PS51819">
    <property type="entry name" value="VOC"/>
    <property type="match status" value="1"/>
</dbReference>
<feature type="domain" description="VOC" evidence="1">
    <location>
        <begin position="7"/>
        <end position="133"/>
    </location>
</feature>
<name>A0ABS6IP89_9HYPH</name>
<comment type="caution">
    <text evidence="2">The sequence shown here is derived from an EMBL/GenBank/DDBJ whole genome shotgun (WGS) entry which is preliminary data.</text>
</comment>
<keyword evidence="3" id="KW-1185">Reference proteome</keyword>